<gene>
    <name evidence="4" type="ORF">IFR04_007602</name>
</gene>
<dbReference type="InterPro" id="IPR055915">
    <property type="entry name" value="DUF7492"/>
</dbReference>
<protein>
    <recommendedName>
        <fullName evidence="3">DUF7492 domain-containing protein</fullName>
    </recommendedName>
</protein>
<comment type="caution">
    <text evidence="4">The sequence shown here is derived from an EMBL/GenBank/DDBJ whole genome shotgun (WGS) entry which is preliminary data.</text>
</comment>
<organism evidence="4 5">
    <name type="scientific">Cadophora malorum</name>
    <dbReference type="NCBI Taxonomy" id="108018"/>
    <lineage>
        <taxon>Eukaryota</taxon>
        <taxon>Fungi</taxon>
        <taxon>Dikarya</taxon>
        <taxon>Ascomycota</taxon>
        <taxon>Pezizomycotina</taxon>
        <taxon>Leotiomycetes</taxon>
        <taxon>Helotiales</taxon>
        <taxon>Ploettnerulaceae</taxon>
        <taxon>Cadophora</taxon>
    </lineage>
</organism>
<keyword evidence="2" id="KW-0732">Signal</keyword>
<evidence type="ECO:0000259" key="3">
    <source>
        <dbReference type="Pfam" id="PF24320"/>
    </source>
</evidence>
<proteinExistence type="predicted"/>
<reference evidence="4" key="1">
    <citation type="submission" date="2021-02" db="EMBL/GenBank/DDBJ databases">
        <title>Genome sequence Cadophora malorum strain M34.</title>
        <authorList>
            <person name="Stefanovic E."/>
            <person name="Vu D."/>
            <person name="Scully C."/>
            <person name="Dijksterhuis J."/>
            <person name="Roader J."/>
            <person name="Houbraken J."/>
        </authorList>
    </citation>
    <scope>NUCLEOTIDE SEQUENCE</scope>
    <source>
        <strain evidence="4">M34</strain>
    </source>
</reference>
<dbReference type="Pfam" id="PF24320">
    <property type="entry name" value="DUF7492"/>
    <property type="match status" value="1"/>
</dbReference>
<evidence type="ECO:0000313" key="5">
    <source>
        <dbReference type="Proteomes" id="UP000664132"/>
    </source>
</evidence>
<name>A0A8H7TI28_9HELO</name>
<sequence>MRSTLSLPAGLAAMILLACNTGVYAHTWVEELRLIASNGSFVGIPGYIRNFGPRKPGVNIDAVNSHLLPANGGTNAFTSTDLLCKSNQLKGQQTPEYPALTAGPGDLVALRYLENGHVSKFSVNAGKPAGRGTVFIYGTKQSLDSDTYVGVHRVWNADGTGGDKRGKLIATRPYDDGRCAQVNNDSPIAVSRLKALDSEGTEVMCQNDFKIPTDAGTSGTYTLYWVWEWPTLDKNGAVATNESYTSCMDINMTPNTVSTVGKFADQKAIGQEANAVAIEAQMGDEQFLIDPTAFPVLTSDNLPAGATGVPAPKPKVGGGAADQTAAPVVTTSKAVQSTSTSAPAQGFKTVTVTAKEIETVYVTRDPSALTSSVSSKSAAKTTRTVLTSTITVRQPSATASSSAPPVYNTAFTSFTAVPMSSILATAAPSPSPFLTPYNQVQQAGARADVGAGADEAATSSSASCPTPPERRRRSRIESRSSKK</sequence>
<feature type="chain" id="PRO_5034898533" description="DUF7492 domain-containing protein" evidence="2">
    <location>
        <begin position="26"/>
        <end position="483"/>
    </location>
</feature>
<dbReference type="PROSITE" id="PS51257">
    <property type="entry name" value="PROKAR_LIPOPROTEIN"/>
    <property type="match status" value="1"/>
</dbReference>
<keyword evidence="5" id="KW-1185">Reference proteome</keyword>
<feature type="domain" description="DUF7492" evidence="3">
    <location>
        <begin position="24"/>
        <end position="277"/>
    </location>
</feature>
<dbReference type="AlphaFoldDB" id="A0A8H7TI28"/>
<feature type="signal peptide" evidence="2">
    <location>
        <begin position="1"/>
        <end position="25"/>
    </location>
</feature>
<dbReference type="EMBL" id="JAFJYH010000109">
    <property type="protein sequence ID" value="KAG4419283.1"/>
    <property type="molecule type" value="Genomic_DNA"/>
</dbReference>
<evidence type="ECO:0000256" key="2">
    <source>
        <dbReference type="SAM" id="SignalP"/>
    </source>
</evidence>
<dbReference type="Proteomes" id="UP000664132">
    <property type="component" value="Unassembled WGS sequence"/>
</dbReference>
<evidence type="ECO:0000256" key="1">
    <source>
        <dbReference type="SAM" id="MobiDB-lite"/>
    </source>
</evidence>
<feature type="compositionally biased region" description="Low complexity" evidence="1">
    <location>
        <begin position="443"/>
        <end position="464"/>
    </location>
</feature>
<evidence type="ECO:0000313" key="4">
    <source>
        <dbReference type="EMBL" id="KAG4419283.1"/>
    </source>
</evidence>
<accession>A0A8H7TI28</accession>
<dbReference type="OrthoDB" id="64281at2759"/>
<feature type="region of interest" description="Disordered" evidence="1">
    <location>
        <begin position="443"/>
        <end position="483"/>
    </location>
</feature>